<comment type="caution">
    <text evidence="1">The sequence shown here is derived from an EMBL/GenBank/DDBJ whole genome shotgun (WGS) entry which is preliminary data.</text>
</comment>
<dbReference type="AlphaFoldDB" id="A0AAV3ZVV7"/>
<protein>
    <submittedName>
        <fullName evidence="1">Uncharacterized protein</fullName>
    </submittedName>
</protein>
<dbReference type="EMBL" id="BLXT01003024">
    <property type="protein sequence ID" value="GFN99994.1"/>
    <property type="molecule type" value="Genomic_DNA"/>
</dbReference>
<dbReference type="Proteomes" id="UP000735302">
    <property type="component" value="Unassembled WGS sequence"/>
</dbReference>
<name>A0AAV3ZVV7_9GAST</name>
<sequence>MSGFQPVISHVITSHVTGQEQVNHASVYDEQTPLAVVERSRTRHLYGCGFSFEERLHRKKGDKTGRAIRRWPQYLLVRILTLLSRHCYANTSIDYSVCRSPSGPGEEKSQRTKAHAQIAEASVMCDLAELQMASYQSPFAFSLPSRYSIAPFISSHYRFVLCTQAVHNKNYDLKLSGLGVVPGSKWNPRHNEPCRYQSGFSNHCTNNASSRIAKELSLNLSVAGVRSMPAIDALATMNPSNLRSDK</sequence>
<keyword evidence="2" id="KW-1185">Reference proteome</keyword>
<evidence type="ECO:0000313" key="2">
    <source>
        <dbReference type="Proteomes" id="UP000735302"/>
    </source>
</evidence>
<evidence type="ECO:0000313" key="1">
    <source>
        <dbReference type="EMBL" id="GFN99994.1"/>
    </source>
</evidence>
<accession>A0AAV3ZVV7</accession>
<organism evidence="1 2">
    <name type="scientific">Plakobranchus ocellatus</name>
    <dbReference type="NCBI Taxonomy" id="259542"/>
    <lineage>
        <taxon>Eukaryota</taxon>
        <taxon>Metazoa</taxon>
        <taxon>Spiralia</taxon>
        <taxon>Lophotrochozoa</taxon>
        <taxon>Mollusca</taxon>
        <taxon>Gastropoda</taxon>
        <taxon>Heterobranchia</taxon>
        <taxon>Euthyneura</taxon>
        <taxon>Panpulmonata</taxon>
        <taxon>Sacoglossa</taxon>
        <taxon>Placobranchoidea</taxon>
        <taxon>Plakobranchidae</taxon>
        <taxon>Plakobranchus</taxon>
    </lineage>
</organism>
<proteinExistence type="predicted"/>
<reference evidence="1 2" key="1">
    <citation type="journal article" date="2021" name="Elife">
        <title>Chloroplast acquisition without the gene transfer in kleptoplastic sea slugs, Plakobranchus ocellatus.</title>
        <authorList>
            <person name="Maeda T."/>
            <person name="Takahashi S."/>
            <person name="Yoshida T."/>
            <person name="Shimamura S."/>
            <person name="Takaki Y."/>
            <person name="Nagai Y."/>
            <person name="Toyoda A."/>
            <person name="Suzuki Y."/>
            <person name="Arimoto A."/>
            <person name="Ishii H."/>
            <person name="Satoh N."/>
            <person name="Nishiyama T."/>
            <person name="Hasebe M."/>
            <person name="Maruyama T."/>
            <person name="Minagawa J."/>
            <person name="Obokata J."/>
            <person name="Shigenobu S."/>
        </authorList>
    </citation>
    <scope>NUCLEOTIDE SEQUENCE [LARGE SCALE GENOMIC DNA]</scope>
</reference>
<gene>
    <name evidence="1" type="ORF">PoB_002650000</name>
</gene>